<dbReference type="EMBL" id="CM051399">
    <property type="protein sequence ID" value="KAJ4716085.1"/>
    <property type="molecule type" value="Genomic_DNA"/>
</dbReference>
<organism evidence="1 2">
    <name type="scientific">Melia azedarach</name>
    <name type="common">Chinaberry tree</name>
    <dbReference type="NCBI Taxonomy" id="155640"/>
    <lineage>
        <taxon>Eukaryota</taxon>
        <taxon>Viridiplantae</taxon>
        <taxon>Streptophyta</taxon>
        <taxon>Embryophyta</taxon>
        <taxon>Tracheophyta</taxon>
        <taxon>Spermatophyta</taxon>
        <taxon>Magnoliopsida</taxon>
        <taxon>eudicotyledons</taxon>
        <taxon>Gunneridae</taxon>
        <taxon>Pentapetalae</taxon>
        <taxon>rosids</taxon>
        <taxon>malvids</taxon>
        <taxon>Sapindales</taxon>
        <taxon>Meliaceae</taxon>
        <taxon>Melia</taxon>
    </lineage>
</organism>
<gene>
    <name evidence="1" type="ORF">OWV82_011152</name>
</gene>
<keyword evidence="2" id="KW-1185">Reference proteome</keyword>
<protein>
    <submittedName>
        <fullName evidence="1">Ergosterol biosynthetic protein 28</fullName>
    </submittedName>
</protein>
<evidence type="ECO:0000313" key="1">
    <source>
        <dbReference type="EMBL" id="KAJ4716085.1"/>
    </source>
</evidence>
<accession>A0ACC1Y0M8</accession>
<evidence type="ECO:0000313" key="2">
    <source>
        <dbReference type="Proteomes" id="UP001164539"/>
    </source>
</evidence>
<reference evidence="1 2" key="1">
    <citation type="journal article" date="2023" name="Science">
        <title>Complex scaffold remodeling in plant triterpene biosynthesis.</title>
        <authorList>
            <person name="De La Pena R."/>
            <person name="Hodgson H."/>
            <person name="Liu J.C."/>
            <person name="Stephenson M.J."/>
            <person name="Martin A.C."/>
            <person name="Owen C."/>
            <person name="Harkess A."/>
            <person name="Leebens-Mack J."/>
            <person name="Jimenez L.E."/>
            <person name="Osbourn A."/>
            <person name="Sattely E.S."/>
        </authorList>
    </citation>
    <scope>NUCLEOTIDE SEQUENCE [LARGE SCALE GENOMIC DNA]</scope>
    <source>
        <strain evidence="2">cv. JPN11</strain>
        <tissue evidence="1">Leaf</tissue>
    </source>
</reference>
<comment type="caution">
    <text evidence="1">The sequence shown here is derived from an EMBL/GenBank/DDBJ whole genome shotgun (WGS) entry which is preliminary data.</text>
</comment>
<dbReference type="Proteomes" id="UP001164539">
    <property type="component" value="Chromosome 6"/>
</dbReference>
<name>A0ACC1Y0M8_MELAZ</name>
<proteinExistence type="predicted"/>
<sequence length="120" mass="13892">MRLISWWLLLAGLFQLASILFTDLIDIWNSLHNPCSRIPVTNFNGRHLVTWGIISSTACIFCALKLENKPLYMITILSFVFALNPTVHEYIIDGTMNIRNFPIFFFFAALGISRRWILLQ</sequence>